<evidence type="ECO:0000256" key="1">
    <source>
        <dbReference type="SAM" id="MobiDB-lite"/>
    </source>
</evidence>
<protein>
    <submittedName>
        <fullName evidence="2">Uncharacterized protein</fullName>
    </submittedName>
</protein>
<gene>
    <name evidence="2" type="ORF">NEIELOOT_01188</name>
</gene>
<reference evidence="2 3" key="1">
    <citation type="submission" date="2010-02" db="EMBL/GenBank/DDBJ databases">
        <authorList>
            <person name="Weinstock G."/>
            <person name="Sodergren E."/>
            <person name="Clifton S."/>
            <person name="Fulton L."/>
            <person name="Fulton B."/>
            <person name="Courtney L."/>
            <person name="Fronick C."/>
            <person name="Harrison M."/>
            <person name="Strong C."/>
            <person name="Farmer C."/>
            <person name="Delahaunty K."/>
            <person name="Markovic C."/>
            <person name="Hall O."/>
            <person name="Minx P."/>
            <person name="Tomlinson C."/>
            <person name="Mitreva M."/>
            <person name="Nelson J."/>
            <person name="Hou S."/>
            <person name="Wollam A."/>
            <person name="Pepin K.H."/>
            <person name="Johnson M."/>
            <person name="Bhonagiri V."/>
            <person name="Zhang X."/>
            <person name="Suruliraj S."/>
            <person name="Warren W."/>
            <person name="Chinwalla A."/>
            <person name="Mardis E.R."/>
            <person name="Wilson R.K."/>
        </authorList>
    </citation>
    <scope>NUCLEOTIDE SEQUENCE [LARGE SCALE GENOMIC DNA]</scope>
    <source>
        <strain evidence="2 3">ATCC 29315</strain>
    </source>
</reference>
<dbReference type="Proteomes" id="UP000005536">
    <property type="component" value="Unassembled WGS sequence"/>
</dbReference>
<evidence type="ECO:0000313" key="2">
    <source>
        <dbReference type="EMBL" id="EFE49934.1"/>
    </source>
</evidence>
<name>D4DQ51_NEIEG</name>
<dbReference type="AlphaFoldDB" id="D4DQ51"/>
<dbReference type="EMBL" id="ADBF01000030">
    <property type="protein sequence ID" value="EFE49934.1"/>
    <property type="molecule type" value="Genomic_DNA"/>
</dbReference>
<sequence length="47" mass="5294">MCWYERPSEKQGIRAGENGFTVDSNKNAPHRHSRAGGNPGIWNCCNF</sequence>
<feature type="region of interest" description="Disordered" evidence="1">
    <location>
        <begin position="1"/>
        <end position="39"/>
    </location>
</feature>
<feature type="compositionally biased region" description="Basic and acidic residues" evidence="1">
    <location>
        <begin position="1"/>
        <end position="12"/>
    </location>
</feature>
<organism evidence="2 3">
    <name type="scientific">Neisseria elongata subsp. glycolytica ATCC 29315</name>
    <dbReference type="NCBI Taxonomy" id="546263"/>
    <lineage>
        <taxon>Bacteria</taxon>
        <taxon>Pseudomonadati</taxon>
        <taxon>Pseudomonadota</taxon>
        <taxon>Betaproteobacteria</taxon>
        <taxon>Neisseriales</taxon>
        <taxon>Neisseriaceae</taxon>
        <taxon>Neisseria</taxon>
    </lineage>
</organism>
<accession>D4DQ51</accession>
<proteinExistence type="predicted"/>
<comment type="caution">
    <text evidence="2">The sequence shown here is derived from an EMBL/GenBank/DDBJ whole genome shotgun (WGS) entry which is preliminary data.</text>
</comment>
<evidence type="ECO:0000313" key="3">
    <source>
        <dbReference type="Proteomes" id="UP000005536"/>
    </source>
</evidence>